<protein>
    <recommendedName>
        <fullName evidence="3">Thioredoxin domain-containing protein</fullName>
    </recommendedName>
</protein>
<dbReference type="Pfam" id="PF00085">
    <property type="entry name" value="Thioredoxin"/>
    <property type="match status" value="1"/>
</dbReference>
<evidence type="ECO:0000313" key="4">
    <source>
        <dbReference type="EMBL" id="GFR51299.1"/>
    </source>
</evidence>
<dbReference type="InterPro" id="IPR013766">
    <property type="entry name" value="Thioredoxin_domain"/>
</dbReference>
<dbReference type="Gene3D" id="3.40.30.10">
    <property type="entry name" value="Glutaredoxin"/>
    <property type="match status" value="1"/>
</dbReference>
<dbReference type="InterPro" id="IPR017937">
    <property type="entry name" value="Thioredoxin_CS"/>
</dbReference>
<evidence type="ECO:0000256" key="2">
    <source>
        <dbReference type="SAM" id="MobiDB-lite"/>
    </source>
</evidence>
<comment type="caution">
    <text evidence="4">The sequence shown here is derived from an EMBL/GenBank/DDBJ whole genome shotgun (WGS) entry which is preliminary data.</text>
</comment>
<dbReference type="PANTHER" id="PTHR46115">
    <property type="entry name" value="THIOREDOXIN-LIKE PROTEIN 1"/>
    <property type="match status" value="1"/>
</dbReference>
<keyword evidence="5" id="KW-1185">Reference proteome</keyword>
<dbReference type="EMBL" id="BMAR01000048">
    <property type="protein sequence ID" value="GFR51299.1"/>
    <property type="molecule type" value="Genomic_DNA"/>
</dbReference>
<dbReference type="FunFam" id="3.40.30.10:FF:000245">
    <property type="entry name" value="Thioredoxin"/>
    <property type="match status" value="1"/>
</dbReference>
<evidence type="ECO:0000256" key="1">
    <source>
        <dbReference type="ARBA" id="ARBA00023157"/>
    </source>
</evidence>
<reference evidence="4 5" key="1">
    <citation type="journal article" date="2021" name="Sci. Rep.">
        <title>Genome sequencing of the multicellular alga Astrephomene provides insights into convergent evolution of germ-soma differentiation.</title>
        <authorList>
            <person name="Yamashita S."/>
            <person name="Yamamoto K."/>
            <person name="Matsuzaki R."/>
            <person name="Suzuki S."/>
            <person name="Yamaguchi H."/>
            <person name="Hirooka S."/>
            <person name="Minakuchi Y."/>
            <person name="Miyagishima S."/>
            <person name="Kawachi M."/>
            <person name="Toyoda A."/>
            <person name="Nozaki H."/>
        </authorList>
    </citation>
    <scope>NUCLEOTIDE SEQUENCE [LARGE SCALE GENOMIC DNA]</scope>
    <source>
        <strain evidence="4 5">NIES-4017</strain>
    </source>
</reference>
<feature type="region of interest" description="Disordered" evidence="2">
    <location>
        <begin position="113"/>
        <end position="137"/>
    </location>
</feature>
<dbReference type="CDD" id="cd02947">
    <property type="entry name" value="TRX_family"/>
    <property type="match status" value="1"/>
</dbReference>
<dbReference type="PRINTS" id="PR00421">
    <property type="entry name" value="THIOREDOXIN"/>
</dbReference>
<keyword evidence="1" id="KW-1015">Disulfide bond</keyword>
<evidence type="ECO:0000313" key="5">
    <source>
        <dbReference type="Proteomes" id="UP001054857"/>
    </source>
</evidence>
<sequence length="154" mass="16187">MSRVVHVGSVDEWRAALTECRSFGGKSMIVDFTASWCGPCKMMAPIFEKLSAEFPNVKFLKVDVDELQEVATECGVRAMPTFIGFFNGDQVETVVGADQGKLRTLLTTLASKGGAGAGQKLGGGAASSGPADDSPEARRARMLAAIDARSKGGQ</sequence>
<organism evidence="4 5">
    <name type="scientific">Astrephomene gubernaculifera</name>
    <dbReference type="NCBI Taxonomy" id="47775"/>
    <lineage>
        <taxon>Eukaryota</taxon>
        <taxon>Viridiplantae</taxon>
        <taxon>Chlorophyta</taxon>
        <taxon>core chlorophytes</taxon>
        <taxon>Chlorophyceae</taxon>
        <taxon>CS clade</taxon>
        <taxon>Chlamydomonadales</taxon>
        <taxon>Astrephomenaceae</taxon>
        <taxon>Astrephomene</taxon>
    </lineage>
</organism>
<gene>
    <name evidence="4" type="ORF">Agub_g13661</name>
</gene>
<dbReference type="PROSITE" id="PS00194">
    <property type="entry name" value="THIOREDOXIN_1"/>
    <property type="match status" value="1"/>
</dbReference>
<feature type="compositionally biased region" description="Gly residues" evidence="2">
    <location>
        <begin position="113"/>
        <end position="126"/>
    </location>
</feature>
<dbReference type="Proteomes" id="UP001054857">
    <property type="component" value="Unassembled WGS sequence"/>
</dbReference>
<accession>A0AAD3E0B6</accession>
<dbReference type="InterPro" id="IPR036249">
    <property type="entry name" value="Thioredoxin-like_sf"/>
</dbReference>
<proteinExistence type="predicted"/>
<dbReference type="PROSITE" id="PS51352">
    <property type="entry name" value="THIOREDOXIN_2"/>
    <property type="match status" value="1"/>
</dbReference>
<dbReference type="SUPFAM" id="SSF52833">
    <property type="entry name" value="Thioredoxin-like"/>
    <property type="match status" value="1"/>
</dbReference>
<name>A0AAD3E0B6_9CHLO</name>
<dbReference type="AlphaFoldDB" id="A0AAD3E0B6"/>
<feature type="domain" description="Thioredoxin" evidence="3">
    <location>
        <begin position="1"/>
        <end position="111"/>
    </location>
</feature>
<evidence type="ECO:0000259" key="3">
    <source>
        <dbReference type="PROSITE" id="PS51352"/>
    </source>
</evidence>